<protein>
    <recommendedName>
        <fullName evidence="8">Gamma-interferon-inducible lysosomal thiol reductase</fullName>
    </recommendedName>
</protein>
<evidence type="ECO:0000256" key="4">
    <source>
        <dbReference type="ARBA" id="ARBA00022729"/>
    </source>
</evidence>
<comment type="subcellular location">
    <subcellularLocation>
        <location evidence="1">Secreted</location>
    </subcellularLocation>
</comment>
<dbReference type="EMBL" id="HBGQ01103768">
    <property type="protein sequence ID" value="CAD9545867.1"/>
    <property type="molecule type" value="Transcribed_RNA"/>
</dbReference>
<keyword evidence="4 6" id="KW-0732">Signal</keyword>
<dbReference type="PANTHER" id="PTHR13234:SF8">
    <property type="entry name" value="GAMMA-INTERFERON-INDUCIBLE LYSOSOMAL THIOL REDUCTASE"/>
    <property type="match status" value="1"/>
</dbReference>
<reference evidence="7" key="1">
    <citation type="submission" date="2021-01" db="EMBL/GenBank/DDBJ databases">
        <authorList>
            <person name="Corre E."/>
            <person name="Pelletier E."/>
            <person name="Niang G."/>
            <person name="Scheremetjew M."/>
            <person name="Finn R."/>
            <person name="Kale V."/>
            <person name="Holt S."/>
            <person name="Cochrane G."/>
            <person name="Meng A."/>
            <person name="Brown T."/>
            <person name="Cohen L."/>
        </authorList>
    </citation>
    <scope>NUCLEOTIDE SEQUENCE</scope>
    <source>
        <strain evidence="7">CCMP2222</strain>
    </source>
</reference>
<dbReference type="Pfam" id="PF03227">
    <property type="entry name" value="GILT"/>
    <property type="match status" value="1"/>
</dbReference>
<dbReference type="InterPro" id="IPR004911">
    <property type="entry name" value="Interferon-induced_GILT"/>
</dbReference>
<evidence type="ECO:0000256" key="5">
    <source>
        <dbReference type="ARBA" id="ARBA00023180"/>
    </source>
</evidence>
<evidence type="ECO:0000313" key="7">
    <source>
        <dbReference type="EMBL" id="CAD9545867.1"/>
    </source>
</evidence>
<dbReference type="GO" id="GO:0005576">
    <property type="term" value="C:extracellular region"/>
    <property type="evidence" value="ECO:0007669"/>
    <property type="project" value="UniProtKB-SubCell"/>
</dbReference>
<dbReference type="PANTHER" id="PTHR13234">
    <property type="entry name" value="GAMMA-INTERFERON INDUCIBLE LYSOSOMAL THIOL REDUCTASE GILT"/>
    <property type="match status" value="1"/>
</dbReference>
<feature type="signal peptide" evidence="6">
    <location>
        <begin position="1"/>
        <end position="22"/>
    </location>
</feature>
<name>A0A7S2JFZ9_9DINO</name>
<evidence type="ECO:0000256" key="1">
    <source>
        <dbReference type="ARBA" id="ARBA00004613"/>
    </source>
</evidence>
<feature type="chain" id="PRO_5031571253" description="Gamma-interferon-inducible lysosomal thiol reductase" evidence="6">
    <location>
        <begin position="23"/>
        <end position="275"/>
    </location>
</feature>
<keyword evidence="5" id="KW-0325">Glycoprotein</keyword>
<evidence type="ECO:0000256" key="2">
    <source>
        <dbReference type="ARBA" id="ARBA00005679"/>
    </source>
</evidence>
<sequence>MVTSRSAMLAFAFAGLAIGALGIQGDSIAVRRESISQHAGTVQLDLFYESMCPYCHMFINDTLKDLWQDTEMRALVDLRLHPAGNLQALDARSVSKGYFFWHPERKSDKYIYLCQHGESECLGNLIHMCAKKVLSADTHMSLLFCMAKNTESVPEKSSFACMQELSIEPTPVKDCVFSPSANEEMMDIVQADAELDPPRKYVPWVVVNGKHIEIEHGKAELRKAICDALAAKGETPAACKSGGPTALAALARLEGGEGQAAPRAGVCHPGRVMSA</sequence>
<dbReference type="SUPFAM" id="SSF52833">
    <property type="entry name" value="Thioredoxin-like"/>
    <property type="match status" value="1"/>
</dbReference>
<comment type="similarity">
    <text evidence="2">Belongs to the GILT family.</text>
</comment>
<organism evidence="7">
    <name type="scientific">Alexandrium andersonii</name>
    <dbReference type="NCBI Taxonomy" id="327968"/>
    <lineage>
        <taxon>Eukaryota</taxon>
        <taxon>Sar</taxon>
        <taxon>Alveolata</taxon>
        <taxon>Dinophyceae</taxon>
        <taxon>Gonyaulacales</taxon>
        <taxon>Pyrocystaceae</taxon>
        <taxon>Alexandrium</taxon>
    </lineage>
</organism>
<gene>
    <name evidence="7" type="ORF">AAND1436_LOCUS49621</name>
</gene>
<proteinExistence type="inferred from homology"/>
<evidence type="ECO:0008006" key="8">
    <source>
        <dbReference type="Google" id="ProtNLM"/>
    </source>
</evidence>
<dbReference type="GO" id="GO:0016671">
    <property type="term" value="F:oxidoreductase activity, acting on a sulfur group of donors, disulfide as acceptor"/>
    <property type="evidence" value="ECO:0007669"/>
    <property type="project" value="InterPro"/>
</dbReference>
<evidence type="ECO:0000256" key="3">
    <source>
        <dbReference type="ARBA" id="ARBA00022525"/>
    </source>
</evidence>
<dbReference type="Gene3D" id="3.40.30.10">
    <property type="entry name" value="Glutaredoxin"/>
    <property type="match status" value="1"/>
</dbReference>
<dbReference type="AlphaFoldDB" id="A0A7S2JFZ9"/>
<keyword evidence="3" id="KW-0964">Secreted</keyword>
<dbReference type="InterPro" id="IPR036249">
    <property type="entry name" value="Thioredoxin-like_sf"/>
</dbReference>
<evidence type="ECO:0000256" key="6">
    <source>
        <dbReference type="SAM" id="SignalP"/>
    </source>
</evidence>
<accession>A0A7S2JFZ9</accession>